<dbReference type="GO" id="GO:0032153">
    <property type="term" value="C:cell division site"/>
    <property type="evidence" value="ECO:0007669"/>
    <property type="project" value="UniProtKB-UniRule"/>
</dbReference>
<comment type="function">
    <text evidence="5 6">Cell division protein that is involved in the assembly of the Z ring. May serve as a membrane anchor for the Z ring.</text>
</comment>
<comment type="caution">
    <text evidence="8">The sequence shown here is derived from an EMBL/GenBank/DDBJ whole genome shotgun (WGS) entry which is preliminary data.</text>
</comment>
<keyword evidence="9" id="KW-1185">Reference proteome</keyword>
<reference evidence="8 9" key="1">
    <citation type="submission" date="2020-08" db="EMBL/GenBank/DDBJ databases">
        <title>Genomic Encyclopedia of Type Strains, Phase III (KMG-III): the genomes of soil and plant-associated and newly described type strains.</title>
        <authorList>
            <person name="Whitman W."/>
        </authorList>
    </citation>
    <scope>NUCLEOTIDE SEQUENCE [LARGE SCALE GENOMIC DNA]</scope>
    <source>
        <strain evidence="8 9">CECT 8803</strain>
    </source>
</reference>
<protein>
    <recommendedName>
        <fullName evidence="5 6">Cell division protein FtsA</fullName>
    </recommendedName>
</protein>
<evidence type="ECO:0000256" key="2">
    <source>
        <dbReference type="ARBA" id="ARBA00022618"/>
    </source>
</evidence>
<dbReference type="PANTHER" id="PTHR32432:SF4">
    <property type="entry name" value="CELL DIVISION PROTEIN FTSA"/>
    <property type="match status" value="1"/>
</dbReference>
<evidence type="ECO:0000256" key="1">
    <source>
        <dbReference type="ARBA" id="ARBA00022475"/>
    </source>
</evidence>
<dbReference type="InterPro" id="IPR050696">
    <property type="entry name" value="FtsA/MreB"/>
</dbReference>
<dbReference type="InterPro" id="IPR043129">
    <property type="entry name" value="ATPase_NBD"/>
</dbReference>
<dbReference type="SUPFAM" id="SSF53067">
    <property type="entry name" value="Actin-like ATPase domain"/>
    <property type="match status" value="2"/>
</dbReference>
<accession>A0A839SPV4</accession>
<comment type="similarity">
    <text evidence="5 6">Belongs to the FtsA/MreB family.</text>
</comment>
<dbReference type="Pfam" id="PF14450">
    <property type="entry name" value="FtsA"/>
    <property type="match status" value="2"/>
</dbReference>
<dbReference type="GO" id="GO:0043093">
    <property type="term" value="P:FtsZ-dependent cytokinesis"/>
    <property type="evidence" value="ECO:0007669"/>
    <property type="project" value="UniProtKB-UniRule"/>
</dbReference>
<proteinExistence type="inferred from homology"/>
<dbReference type="Proteomes" id="UP000581135">
    <property type="component" value="Unassembled WGS sequence"/>
</dbReference>
<keyword evidence="4 5" id="KW-0131">Cell cycle</keyword>
<dbReference type="Pfam" id="PF02491">
    <property type="entry name" value="SHS2_FTSA"/>
    <property type="match status" value="1"/>
</dbReference>
<comment type="subcellular location">
    <subcellularLocation>
        <location evidence="5">Cell membrane</location>
        <topology evidence="5">Peripheral membrane protein</topology>
        <orientation evidence="5">Cytoplasmic side</orientation>
    </subcellularLocation>
    <text evidence="5">Localizes to the Z ring in an FtsZ-dependent manner. Targeted to the membrane through a conserved C-terminal amphipathic helix.</text>
</comment>
<dbReference type="PIRSF" id="PIRSF003101">
    <property type="entry name" value="FtsA"/>
    <property type="match status" value="1"/>
</dbReference>
<dbReference type="RefSeq" id="WP_183415636.1">
    <property type="nucleotide sequence ID" value="NZ_JACHXA010000002.1"/>
</dbReference>
<comment type="subunit">
    <text evidence="5">Self-interacts. Interacts with FtsZ.</text>
</comment>
<evidence type="ECO:0000256" key="6">
    <source>
        <dbReference type="PIRNR" id="PIRNR003101"/>
    </source>
</evidence>
<evidence type="ECO:0000313" key="8">
    <source>
        <dbReference type="EMBL" id="MBB3064841.1"/>
    </source>
</evidence>
<keyword evidence="1 5" id="KW-1003">Cell membrane</keyword>
<evidence type="ECO:0000313" key="9">
    <source>
        <dbReference type="Proteomes" id="UP000581135"/>
    </source>
</evidence>
<keyword evidence="2 5" id="KW-0132">Cell division</keyword>
<evidence type="ECO:0000256" key="4">
    <source>
        <dbReference type="ARBA" id="ARBA00023306"/>
    </source>
</evidence>
<dbReference type="InterPro" id="IPR020823">
    <property type="entry name" value="Cell_div_FtsA"/>
</dbReference>
<dbReference type="CDD" id="cd24048">
    <property type="entry name" value="ASKHA_NBD_FtsA"/>
    <property type="match status" value="1"/>
</dbReference>
<dbReference type="PANTHER" id="PTHR32432">
    <property type="entry name" value="CELL DIVISION PROTEIN FTSA-RELATED"/>
    <property type="match status" value="1"/>
</dbReference>
<feature type="domain" description="SHS2" evidence="7">
    <location>
        <begin position="13"/>
        <end position="207"/>
    </location>
</feature>
<evidence type="ECO:0000259" key="7">
    <source>
        <dbReference type="SMART" id="SM00842"/>
    </source>
</evidence>
<dbReference type="SMART" id="SM00842">
    <property type="entry name" value="FtsA"/>
    <property type="match status" value="1"/>
</dbReference>
<dbReference type="GO" id="GO:0009898">
    <property type="term" value="C:cytoplasmic side of plasma membrane"/>
    <property type="evidence" value="ECO:0007669"/>
    <property type="project" value="UniProtKB-UniRule"/>
</dbReference>
<dbReference type="NCBIfam" id="TIGR01174">
    <property type="entry name" value="ftsA"/>
    <property type="match status" value="1"/>
</dbReference>
<evidence type="ECO:0000256" key="3">
    <source>
        <dbReference type="ARBA" id="ARBA00023136"/>
    </source>
</evidence>
<evidence type="ECO:0000256" key="5">
    <source>
        <dbReference type="HAMAP-Rule" id="MF_02033"/>
    </source>
</evidence>
<name>A0A839SPV4_9PROT</name>
<dbReference type="AlphaFoldDB" id="A0A839SPV4"/>
<gene>
    <name evidence="5" type="primary">ftsA</name>
    <name evidence="8" type="ORF">FHR98_001113</name>
</gene>
<dbReference type="HAMAP" id="MF_02033">
    <property type="entry name" value="FtsA"/>
    <property type="match status" value="1"/>
</dbReference>
<sequence>MKKGPGSNRNGLIAALDVGSSKVCCFIAQTGSGGQSAAPRVLGIGQQASRGIKNGAIVDMEAAEVAIRNAVHAAEQMAGDTIERVVLGLSSGKPLSRQIAVEVALDGAHVGDRDLRRALSLGHEPSYLNGHIGEGRELVHSIPLAYSVDGSRGIRDPRGMVGERLGVDLHLVTAGSGPVRNLVNCVERCHLEVGGFVVAPYASGLSVLVEDERDLGVTLIDMGGGTTSIAVFFEGKVIHTDVLPVGGLHVTTDIARGLSTPVAHAERIKTLYGHAIAASADDRELIDVPQVGEYDEGSVHQVPRSLLNGIIQPRLEETFELVRSRLEQSGMYRLGGRRVVLTGGACQLPGVNDMAALILDRKIRIGRPSGIVGLAEATAGPAHAVTAGLVLYAIEAERILEVMPRVQAQAAAVQDGGMTQQADLPFLGRVGGWLREHF</sequence>
<keyword evidence="3 5" id="KW-0472">Membrane</keyword>
<dbReference type="InterPro" id="IPR003494">
    <property type="entry name" value="SHS2_FtsA"/>
</dbReference>
<dbReference type="EMBL" id="JACHXA010000002">
    <property type="protein sequence ID" value="MBB3064841.1"/>
    <property type="molecule type" value="Genomic_DNA"/>
</dbReference>
<dbReference type="Gene3D" id="3.30.420.40">
    <property type="match status" value="2"/>
</dbReference>
<organism evidence="8 9">
    <name type="scientific">Limibacillus halophilus</name>
    <dbReference type="NCBI Taxonomy" id="1579333"/>
    <lineage>
        <taxon>Bacteria</taxon>
        <taxon>Pseudomonadati</taxon>
        <taxon>Pseudomonadota</taxon>
        <taxon>Alphaproteobacteria</taxon>
        <taxon>Rhodospirillales</taxon>
        <taxon>Rhodovibrionaceae</taxon>
        <taxon>Limibacillus</taxon>
    </lineage>
</organism>